<dbReference type="PANTHER" id="PTHR47633:SF4">
    <property type="entry name" value="MYOPALLADIN ISOFORM X1"/>
    <property type="match status" value="1"/>
</dbReference>
<dbReference type="PROSITE" id="PS50835">
    <property type="entry name" value="IG_LIKE"/>
    <property type="match status" value="4"/>
</dbReference>
<feature type="domain" description="Ig-like" evidence="1">
    <location>
        <begin position="75"/>
        <end position="166"/>
    </location>
</feature>
<name>A0A183CDK0_GLOPA</name>
<reference evidence="2" key="1">
    <citation type="submission" date="2013-12" db="EMBL/GenBank/DDBJ databases">
        <authorList>
            <person name="Aslett M."/>
        </authorList>
    </citation>
    <scope>NUCLEOTIDE SEQUENCE [LARGE SCALE GENOMIC DNA]</scope>
    <source>
        <strain evidence="2">Lindley</strain>
    </source>
</reference>
<reference evidence="3" key="3">
    <citation type="submission" date="2016-06" db="UniProtKB">
        <authorList>
            <consortium name="WormBaseParasite"/>
        </authorList>
    </citation>
    <scope>IDENTIFICATION</scope>
</reference>
<dbReference type="InterPro" id="IPR013783">
    <property type="entry name" value="Ig-like_fold"/>
</dbReference>
<feature type="domain" description="Ig-like" evidence="1">
    <location>
        <begin position="480"/>
        <end position="572"/>
    </location>
</feature>
<dbReference type="FunFam" id="2.60.40.10:FF:000962">
    <property type="entry name" value="titin isoform X1"/>
    <property type="match status" value="3"/>
</dbReference>
<keyword evidence="2" id="KW-1185">Reference proteome</keyword>
<dbReference type="Gene3D" id="2.60.40.10">
    <property type="entry name" value="Immunoglobulins"/>
    <property type="match status" value="5"/>
</dbReference>
<dbReference type="SUPFAM" id="SSF48726">
    <property type="entry name" value="Immunoglobulin"/>
    <property type="match status" value="5"/>
</dbReference>
<dbReference type="InterPro" id="IPR013098">
    <property type="entry name" value="Ig_I-set"/>
</dbReference>
<feature type="domain" description="Ig-like" evidence="1">
    <location>
        <begin position="214"/>
        <end position="305"/>
    </location>
</feature>
<dbReference type="CDD" id="cd00096">
    <property type="entry name" value="Ig"/>
    <property type="match status" value="1"/>
</dbReference>
<dbReference type="FunFam" id="2.60.40.10:FF:000119">
    <property type="entry name" value="Sallimus, isoform P"/>
    <property type="match status" value="1"/>
</dbReference>
<dbReference type="SMART" id="SM00409">
    <property type="entry name" value="IG"/>
    <property type="match status" value="4"/>
</dbReference>
<dbReference type="Proteomes" id="UP000050741">
    <property type="component" value="Unassembled WGS sequence"/>
</dbReference>
<organism evidence="2 3">
    <name type="scientific">Globodera pallida</name>
    <name type="common">Potato cyst nematode worm</name>
    <name type="synonym">Heterodera pallida</name>
    <dbReference type="NCBI Taxonomy" id="36090"/>
    <lineage>
        <taxon>Eukaryota</taxon>
        <taxon>Metazoa</taxon>
        <taxon>Ecdysozoa</taxon>
        <taxon>Nematoda</taxon>
        <taxon>Chromadorea</taxon>
        <taxon>Rhabditida</taxon>
        <taxon>Tylenchina</taxon>
        <taxon>Tylenchomorpha</taxon>
        <taxon>Tylenchoidea</taxon>
        <taxon>Heteroderidae</taxon>
        <taxon>Heteroderinae</taxon>
        <taxon>Globodera</taxon>
    </lineage>
</organism>
<dbReference type="SMART" id="SM00408">
    <property type="entry name" value="IGc2"/>
    <property type="match status" value="3"/>
</dbReference>
<dbReference type="InterPro" id="IPR036179">
    <property type="entry name" value="Ig-like_dom_sf"/>
</dbReference>
<dbReference type="PANTHER" id="PTHR47633">
    <property type="entry name" value="IMMUNOGLOBULIN"/>
    <property type="match status" value="1"/>
</dbReference>
<protein>
    <submittedName>
        <fullName evidence="3">Ig-like domain-containing protein</fullName>
    </submittedName>
</protein>
<evidence type="ECO:0000313" key="2">
    <source>
        <dbReference type="Proteomes" id="UP000050741"/>
    </source>
</evidence>
<evidence type="ECO:0000313" key="3">
    <source>
        <dbReference type="WBParaSite" id="GPLIN_001095400"/>
    </source>
</evidence>
<dbReference type="AlphaFoldDB" id="A0A183CDK0"/>
<evidence type="ECO:0000259" key="1">
    <source>
        <dbReference type="PROSITE" id="PS50835"/>
    </source>
</evidence>
<dbReference type="InterPro" id="IPR003598">
    <property type="entry name" value="Ig_sub2"/>
</dbReference>
<dbReference type="WBParaSite" id="GPLIN_001095400">
    <property type="protein sequence ID" value="GPLIN_001095400"/>
    <property type="gene ID" value="GPLIN_001095400"/>
</dbReference>
<proteinExistence type="predicted"/>
<dbReference type="InterPro" id="IPR007110">
    <property type="entry name" value="Ig-like_dom"/>
</dbReference>
<dbReference type="Pfam" id="PF07679">
    <property type="entry name" value="I-set"/>
    <property type="match status" value="4"/>
</dbReference>
<dbReference type="InterPro" id="IPR003599">
    <property type="entry name" value="Ig_sub"/>
</dbReference>
<feature type="domain" description="Ig-like" evidence="1">
    <location>
        <begin position="348"/>
        <end position="438"/>
    </location>
</feature>
<accession>A0A183CDK0</accession>
<sequence length="580" mass="65374">MYAIRIAEVTEQDAGFYVFQAENDIGTAETSATVVVVARTDEGKYLAESEVYKHDVEDMRELQSIKEAEGKMHVPQFVQPPRDFNCEDELGRSYFDARIKPTNDPSLRVTWLKDGQPLPNANRIQLVNNFGFASLTIHPTYPEDAGVYSCVLTNSLGQAQADANLSTISTGDILSDPLHAGALPTIQAHEDYQVHMGPVFQPDRLEEVQSVEQPRFARPLDGQVEVEQEQPVHFECRVQPANDVKMAVHWLFNGQPLYAAHRFRPMFDFGYVALDILYAFPEDSGTYTCVAQNELGDAQTSIELSVKPKDTLYQDPLHPEGLDRIQELEQPKDFSLPEVPDRECDNPPKFLGTLQDIEYPEGDDLIFEIKLVPVNDPTMKVEWFVNDQPLYNSSRIHAQNDFGFITLFIKGVIPEDAGQYVVRATNEKGQAESACAVNIVGKDAILSEPQHEQSLSKIEYLEGLDKYPRQEIPDYEPTAPKFVQPLAGDLGEVEEGEPLRFECTYEPVGDNQLHIFWLRDGQPLLHASRLRTFHDFGYCSLDILSVYSEDSGTYTCVAENALGRAETSTKFSCERWNLFS</sequence>
<reference evidence="2" key="2">
    <citation type="submission" date="2014-05" db="EMBL/GenBank/DDBJ databases">
        <title>The genome and life-stage specific transcriptomes of Globodera pallida elucidate key aspects of plant parasitism by a cyst nematode.</title>
        <authorList>
            <person name="Cotton J.A."/>
            <person name="Lilley C.J."/>
            <person name="Jones L.M."/>
            <person name="Kikuchi T."/>
            <person name="Reid A.J."/>
            <person name="Thorpe P."/>
            <person name="Tsai I.J."/>
            <person name="Beasley H."/>
            <person name="Blok V."/>
            <person name="Cock P.J.A."/>
            <person name="Van den Akker S.E."/>
            <person name="Holroyd N."/>
            <person name="Hunt M."/>
            <person name="Mantelin S."/>
            <person name="Naghra H."/>
            <person name="Pain A."/>
            <person name="Palomares-Rius J.E."/>
            <person name="Zarowiecki M."/>
            <person name="Berriman M."/>
            <person name="Jones J.T."/>
            <person name="Urwin P.E."/>
        </authorList>
    </citation>
    <scope>NUCLEOTIDE SEQUENCE [LARGE SCALE GENOMIC DNA]</scope>
    <source>
        <strain evidence="2">Lindley</strain>
    </source>
</reference>